<dbReference type="EMBL" id="PEOG01000009">
    <property type="protein sequence ID" value="PIM54524.1"/>
    <property type="molecule type" value="Genomic_DNA"/>
</dbReference>
<dbReference type="Proteomes" id="UP000231501">
    <property type="component" value="Unassembled WGS sequence"/>
</dbReference>
<keyword evidence="4" id="KW-1185">Reference proteome</keyword>
<organism evidence="3 4">
    <name type="scientific">Roseateles chitinivorans</name>
    <dbReference type="NCBI Taxonomy" id="2917965"/>
    <lineage>
        <taxon>Bacteria</taxon>
        <taxon>Pseudomonadati</taxon>
        <taxon>Pseudomonadota</taxon>
        <taxon>Betaproteobacteria</taxon>
        <taxon>Burkholderiales</taxon>
        <taxon>Sphaerotilaceae</taxon>
        <taxon>Roseateles</taxon>
    </lineage>
</organism>
<dbReference type="Pfam" id="PF03401">
    <property type="entry name" value="TctC"/>
    <property type="match status" value="1"/>
</dbReference>
<sequence length="321" mass="33448">MTKTTFKLLVATAACSLAFSAHAAWPDKPITLVVPYPSGGAADALARVVASELGTKLKQQVLVENRSGAGGTIGAQAVAQAPGDGYTLLYDATSFAVNPSLFPKLRFDYTKDFKPIALVARIPTLLVVPAGSPVKSVADLVSHAKAAPDKMSYASAGNGSAAHLSAELFKQGFHVSVVHIPYKGGAPALTDLSGGQVDMMFSALTACGPLVKSGRLRAIATAFDRRLEGMQEVPTIAESGLPGFNAYEWNAVFAPKGVPDAITAQLETLMKKVLTAPAVRERMTALGALPAAGGAKELDAFVKSETAKWARVIKTANIKLD</sequence>
<comment type="similarity">
    <text evidence="1">Belongs to the UPF0065 (bug) family.</text>
</comment>
<evidence type="ECO:0000256" key="2">
    <source>
        <dbReference type="SAM" id="SignalP"/>
    </source>
</evidence>
<dbReference type="SUPFAM" id="SSF53850">
    <property type="entry name" value="Periplasmic binding protein-like II"/>
    <property type="match status" value="1"/>
</dbReference>
<evidence type="ECO:0000256" key="1">
    <source>
        <dbReference type="ARBA" id="ARBA00006987"/>
    </source>
</evidence>
<dbReference type="InterPro" id="IPR005064">
    <property type="entry name" value="BUG"/>
</dbReference>
<evidence type="ECO:0000313" key="4">
    <source>
        <dbReference type="Proteomes" id="UP000231501"/>
    </source>
</evidence>
<dbReference type="PANTHER" id="PTHR42928">
    <property type="entry name" value="TRICARBOXYLATE-BINDING PROTEIN"/>
    <property type="match status" value="1"/>
</dbReference>
<protein>
    <submittedName>
        <fullName evidence="3">LacI family transcriptional regulator</fullName>
    </submittedName>
</protein>
<dbReference type="RefSeq" id="WP_099860148.1">
    <property type="nucleotide sequence ID" value="NZ_PEOG01000009.1"/>
</dbReference>
<accession>A0A2G9CFX4</accession>
<dbReference type="Gene3D" id="3.40.190.10">
    <property type="entry name" value="Periplasmic binding protein-like II"/>
    <property type="match status" value="1"/>
</dbReference>
<dbReference type="InterPro" id="IPR042100">
    <property type="entry name" value="Bug_dom1"/>
</dbReference>
<dbReference type="CDD" id="cd13578">
    <property type="entry name" value="PBP2_Bug27"/>
    <property type="match status" value="1"/>
</dbReference>
<name>A0A2G9CFX4_9BURK</name>
<dbReference type="AlphaFoldDB" id="A0A2G9CFX4"/>
<keyword evidence="2" id="KW-0732">Signal</keyword>
<reference evidence="3 4" key="1">
    <citation type="submission" date="2017-11" db="EMBL/GenBank/DDBJ databases">
        <title>Draft genome sequence of Mitsuaria sp. HWN-4.</title>
        <authorList>
            <person name="Gundlapally S.R."/>
        </authorList>
    </citation>
    <scope>NUCLEOTIDE SEQUENCE [LARGE SCALE GENOMIC DNA]</scope>
    <source>
        <strain evidence="3 4">HWN-4</strain>
    </source>
</reference>
<dbReference type="PANTHER" id="PTHR42928:SF5">
    <property type="entry name" value="BLR1237 PROTEIN"/>
    <property type="match status" value="1"/>
</dbReference>
<evidence type="ECO:0000313" key="3">
    <source>
        <dbReference type="EMBL" id="PIM54524.1"/>
    </source>
</evidence>
<dbReference type="Gene3D" id="3.40.190.150">
    <property type="entry name" value="Bordetella uptake gene, domain 1"/>
    <property type="match status" value="1"/>
</dbReference>
<dbReference type="PIRSF" id="PIRSF017082">
    <property type="entry name" value="YflP"/>
    <property type="match status" value="1"/>
</dbReference>
<gene>
    <name evidence="3" type="ORF">CS062_03850</name>
</gene>
<dbReference type="OrthoDB" id="8678477at2"/>
<feature type="signal peptide" evidence="2">
    <location>
        <begin position="1"/>
        <end position="23"/>
    </location>
</feature>
<comment type="caution">
    <text evidence="3">The sequence shown here is derived from an EMBL/GenBank/DDBJ whole genome shotgun (WGS) entry which is preliminary data.</text>
</comment>
<feature type="chain" id="PRO_5013567249" evidence="2">
    <location>
        <begin position="24"/>
        <end position="321"/>
    </location>
</feature>
<proteinExistence type="inferred from homology"/>